<accession>A0A0J1D0B6</accession>
<name>A0A0J1D0B6_9BURK</name>
<dbReference type="PANTHER" id="PTHR30154">
    <property type="entry name" value="LEUCINE-RESPONSIVE REGULATORY PROTEIN"/>
    <property type="match status" value="1"/>
</dbReference>
<dbReference type="EMBL" id="AEJF01000075">
    <property type="protein sequence ID" value="KLU26197.1"/>
    <property type="molecule type" value="Genomic_DNA"/>
</dbReference>
<dbReference type="Pfam" id="PF01037">
    <property type="entry name" value="AsnC_trans_reg"/>
    <property type="match status" value="1"/>
</dbReference>
<evidence type="ECO:0000256" key="1">
    <source>
        <dbReference type="ARBA" id="ARBA00023015"/>
    </source>
</evidence>
<dbReference type="SUPFAM" id="SSF54909">
    <property type="entry name" value="Dimeric alpha+beta barrel"/>
    <property type="match status" value="1"/>
</dbReference>
<keyword evidence="6" id="KW-1185">Reference proteome</keyword>
<feature type="domain" description="HTH asnC-type" evidence="4">
    <location>
        <begin position="7"/>
        <end position="109"/>
    </location>
</feature>
<dbReference type="SMART" id="SM00344">
    <property type="entry name" value="HTH_ASNC"/>
    <property type="match status" value="1"/>
</dbReference>
<evidence type="ECO:0000256" key="3">
    <source>
        <dbReference type="ARBA" id="ARBA00023163"/>
    </source>
</evidence>
<dbReference type="PANTHER" id="PTHR30154:SF34">
    <property type="entry name" value="TRANSCRIPTIONAL REGULATOR AZLB"/>
    <property type="match status" value="1"/>
</dbReference>
<dbReference type="InterPro" id="IPR011008">
    <property type="entry name" value="Dimeric_a/b-barrel"/>
</dbReference>
<evidence type="ECO:0000256" key="2">
    <source>
        <dbReference type="ARBA" id="ARBA00023125"/>
    </source>
</evidence>
<dbReference type="CDD" id="cd00090">
    <property type="entry name" value="HTH_ARSR"/>
    <property type="match status" value="1"/>
</dbReference>
<dbReference type="SUPFAM" id="SSF46785">
    <property type="entry name" value="Winged helix' DNA-binding domain"/>
    <property type="match status" value="1"/>
</dbReference>
<keyword evidence="1" id="KW-0805">Transcription regulation</keyword>
<keyword evidence="3" id="KW-0804">Transcription</keyword>
<comment type="caution">
    <text evidence="5">The sequence shown here is derived from an EMBL/GenBank/DDBJ whole genome shotgun (WGS) entry which is preliminary data.</text>
</comment>
<dbReference type="Gene3D" id="1.10.10.10">
    <property type="entry name" value="Winged helix-like DNA-binding domain superfamily/Winged helix DNA-binding domain"/>
    <property type="match status" value="1"/>
</dbReference>
<dbReference type="InterPro" id="IPR036388">
    <property type="entry name" value="WH-like_DNA-bd_sf"/>
</dbReference>
<organism evidence="5 6">
    <name type="scientific">Caballeronia mineralivorans PML1(12)</name>
    <dbReference type="NCBI Taxonomy" id="908627"/>
    <lineage>
        <taxon>Bacteria</taxon>
        <taxon>Pseudomonadati</taxon>
        <taxon>Pseudomonadota</taxon>
        <taxon>Betaproteobacteria</taxon>
        <taxon>Burkholderiales</taxon>
        <taxon>Burkholderiaceae</taxon>
        <taxon>Caballeronia</taxon>
    </lineage>
</organism>
<keyword evidence="2" id="KW-0238">DNA-binding</keyword>
<proteinExistence type="predicted"/>
<dbReference type="PROSITE" id="PS00519">
    <property type="entry name" value="HTH_ASNC_1"/>
    <property type="match status" value="1"/>
</dbReference>
<dbReference type="GO" id="GO:0005829">
    <property type="term" value="C:cytosol"/>
    <property type="evidence" value="ECO:0007669"/>
    <property type="project" value="TreeGrafter"/>
</dbReference>
<dbReference type="AlphaFoldDB" id="A0A0J1D0B6"/>
<dbReference type="InterPro" id="IPR000485">
    <property type="entry name" value="AsnC-type_HTH_dom"/>
</dbReference>
<dbReference type="InterPro" id="IPR019887">
    <property type="entry name" value="Tscrpt_reg_AsnC/Lrp_C"/>
</dbReference>
<dbReference type="GO" id="GO:0043200">
    <property type="term" value="P:response to amino acid"/>
    <property type="evidence" value="ECO:0007669"/>
    <property type="project" value="TreeGrafter"/>
</dbReference>
<dbReference type="Proteomes" id="UP000035963">
    <property type="component" value="Unassembled WGS sequence"/>
</dbReference>
<dbReference type="InterPro" id="IPR036390">
    <property type="entry name" value="WH_DNA-bd_sf"/>
</dbReference>
<reference evidence="5 6" key="1">
    <citation type="journal article" date="2015" name="Genome Announc.">
        <title>Draft Genome Sequence of Burkholderia sp. Strain PML1(12), an Ectomycorrhizosphere-Inhabiting Bacterium with Effective Mineral-Weathering Ability.</title>
        <authorList>
            <person name="Uroz S."/>
            <person name="Oger P."/>
        </authorList>
    </citation>
    <scope>NUCLEOTIDE SEQUENCE [LARGE SCALE GENOMIC DNA]</scope>
    <source>
        <strain evidence="6">PML1(12)</strain>
    </source>
</reference>
<evidence type="ECO:0000313" key="5">
    <source>
        <dbReference type="EMBL" id="KLU26197.1"/>
    </source>
</evidence>
<dbReference type="PROSITE" id="PS50956">
    <property type="entry name" value="HTH_ASNC_2"/>
    <property type="match status" value="1"/>
</dbReference>
<dbReference type="Pfam" id="PF13412">
    <property type="entry name" value="HTH_24"/>
    <property type="match status" value="1"/>
</dbReference>
<dbReference type="PATRIC" id="fig|908627.4.peg.2289"/>
<evidence type="ECO:0000259" key="4">
    <source>
        <dbReference type="PROSITE" id="PS50956"/>
    </source>
</evidence>
<gene>
    <name evidence="5" type="ORF">EOS_10365</name>
</gene>
<dbReference type="InterPro" id="IPR019885">
    <property type="entry name" value="Tscrpt_reg_HTH_AsnC-type_CS"/>
</dbReference>
<evidence type="ECO:0000313" key="6">
    <source>
        <dbReference type="Proteomes" id="UP000035963"/>
    </source>
</evidence>
<dbReference type="InterPro" id="IPR019888">
    <property type="entry name" value="Tscrpt_reg_AsnC-like"/>
</dbReference>
<protein>
    <submittedName>
        <fullName evidence="5">AsnC family transcriptional regulator</fullName>
    </submittedName>
</protein>
<dbReference type="RefSeq" id="WP_047846542.1">
    <property type="nucleotide sequence ID" value="NZ_AEJF01000075.1"/>
</dbReference>
<sequence length="164" mass="18515">MSNRPKLDRIDIKILAELQRSGNITNANLAAAVGLSASPCLQRVKRLESAGVISGYGAHVNVAKVTSIVSVFTEIMLHDHRREDFVRFEANVRDFDEITECHLVSGGYDYLLKFVVKDIGHYQEVVERLLDRNLGIEKYFSYIVIRSPFVKHGVPLDKLLTDND</sequence>
<dbReference type="PRINTS" id="PR00033">
    <property type="entry name" value="HTHASNC"/>
</dbReference>
<dbReference type="InterPro" id="IPR011991">
    <property type="entry name" value="ArsR-like_HTH"/>
</dbReference>
<dbReference type="GO" id="GO:0043565">
    <property type="term" value="F:sequence-specific DNA binding"/>
    <property type="evidence" value="ECO:0007669"/>
    <property type="project" value="InterPro"/>
</dbReference>
<dbReference type="Gene3D" id="3.30.70.920">
    <property type="match status" value="1"/>
</dbReference>
<dbReference type="GO" id="GO:0006355">
    <property type="term" value="P:regulation of DNA-templated transcription"/>
    <property type="evidence" value="ECO:0007669"/>
    <property type="project" value="UniProtKB-ARBA"/>
</dbReference>
<dbReference type="OrthoDB" id="8526125at2"/>